<reference evidence="4" key="1">
    <citation type="journal article" date="2019" name="Int. J. Syst. Evol. Microbiol.">
        <title>The Global Catalogue of Microorganisms (GCM) 10K type strain sequencing project: providing services to taxonomists for standard genome sequencing and annotation.</title>
        <authorList>
            <consortium name="The Broad Institute Genomics Platform"/>
            <consortium name="The Broad Institute Genome Sequencing Center for Infectious Disease"/>
            <person name="Wu L."/>
            <person name="Ma J."/>
        </authorList>
    </citation>
    <scope>NUCLEOTIDE SEQUENCE [LARGE SCALE GENOMIC DNA]</scope>
    <source>
        <strain evidence="4">JCM 16924</strain>
    </source>
</reference>
<dbReference type="InterPro" id="IPR003779">
    <property type="entry name" value="CMD-like"/>
</dbReference>
<dbReference type="Gene3D" id="1.20.1290.10">
    <property type="entry name" value="AhpD-like"/>
    <property type="match status" value="1"/>
</dbReference>
<dbReference type="Pfam" id="PF02627">
    <property type="entry name" value="CMD"/>
    <property type="match status" value="1"/>
</dbReference>
<keyword evidence="4" id="KW-1185">Reference proteome</keyword>
<feature type="region of interest" description="Disordered" evidence="1">
    <location>
        <begin position="286"/>
        <end position="412"/>
    </location>
</feature>
<evidence type="ECO:0000313" key="3">
    <source>
        <dbReference type="EMBL" id="GAA3985974.1"/>
    </source>
</evidence>
<sequence length="412" mass="43708">MPTPFRYTEPLPPKAATGRVAEVYAQLSRDFGIDEPVTFVVLSSAPEILAPTWALMRESLIAGPGSRTGKELAALGVSQANKCPFCVDAHTVLLHATGDHALAERLARGRVPEDEEHARVVAWGRHTRVPGASLEPYPFPREHTPGYVGTVLAFHFINRIVSALLTEQLLPGNAQRFRAVRSLAGRTLARTVRRPAVPGEALVLLDHPDPGEAPAWAGDTAVGPAYAALLKAAMAGAGLLDADDQALVQETLWGWDGEHPPLALGGFPDRRERPGARLALLAGPRAVPHHGRGRGGLAAAGAHRPLSGAPRRLRGVRGRGPHRVGAQSPHRPDIKGHRAHRQRGAVTAPVRSELALPSHRESCETGAPSAVRTPSAPSPTKSAPCVPAPFPCRSPSPHACRPSSCSPRRAGR</sequence>
<feature type="compositionally biased region" description="Basic residues" evidence="1">
    <location>
        <begin position="311"/>
        <end position="322"/>
    </location>
</feature>
<gene>
    <name evidence="3" type="ORF">GCM10022232_18600</name>
</gene>
<feature type="domain" description="Carboxymuconolactone decarboxylase-like" evidence="2">
    <location>
        <begin position="52"/>
        <end position="95"/>
    </location>
</feature>
<accession>A0ABP7QPF8</accession>
<comment type="caution">
    <text evidence="3">The sequence shown here is derived from an EMBL/GenBank/DDBJ whole genome shotgun (WGS) entry which is preliminary data.</text>
</comment>
<dbReference type="SUPFAM" id="SSF69118">
    <property type="entry name" value="AhpD-like"/>
    <property type="match status" value="1"/>
</dbReference>
<dbReference type="EMBL" id="BAAAZX010000004">
    <property type="protein sequence ID" value="GAA3985974.1"/>
    <property type="molecule type" value="Genomic_DNA"/>
</dbReference>
<dbReference type="InterPro" id="IPR004675">
    <property type="entry name" value="AhpD_core"/>
</dbReference>
<dbReference type="Proteomes" id="UP001500456">
    <property type="component" value="Unassembled WGS sequence"/>
</dbReference>
<feature type="compositionally biased region" description="Low complexity" evidence="1">
    <location>
        <begin position="297"/>
        <end position="310"/>
    </location>
</feature>
<evidence type="ECO:0000256" key="1">
    <source>
        <dbReference type="SAM" id="MobiDB-lite"/>
    </source>
</evidence>
<dbReference type="NCBIfam" id="TIGR00778">
    <property type="entry name" value="ahpD_dom"/>
    <property type="match status" value="1"/>
</dbReference>
<protein>
    <recommendedName>
        <fullName evidence="2">Carboxymuconolactone decarboxylase-like domain-containing protein</fullName>
    </recommendedName>
</protein>
<feature type="compositionally biased region" description="Low complexity" evidence="1">
    <location>
        <begin position="373"/>
        <end position="384"/>
    </location>
</feature>
<dbReference type="InterPro" id="IPR029032">
    <property type="entry name" value="AhpD-like"/>
</dbReference>
<proteinExistence type="predicted"/>
<evidence type="ECO:0000259" key="2">
    <source>
        <dbReference type="Pfam" id="PF02627"/>
    </source>
</evidence>
<name>A0ABP7QPF8_9ACTN</name>
<organism evidence="3 4">
    <name type="scientific">Streptomyces plumbiresistens</name>
    <dbReference type="NCBI Taxonomy" id="511811"/>
    <lineage>
        <taxon>Bacteria</taxon>
        <taxon>Bacillati</taxon>
        <taxon>Actinomycetota</taxon>
        <taxon>Actinomycetes</taxon>
        <taxon>Kitasatosporales</taxon>
        <taxon>Streptomycetaceae</taxon>
        <taxon>Streptomyces</taxon>
    </lineage>
</organism>
<evidence type="ECO:0000313" key="4">
    <source>
        <dbReference type="Proteomes" id="UP001500456"/>
    </source>
</evidence>